<keyword evidence="10" id="KW-1185">Reference proteome</keyword>
<protein>
    <recommendedName>
        <fullName evidence="2">RING-type E3 ubiquitin transferase</fullName>
        <ecNumber evidence="2">2.3.2.27</ecNumber>
    </recommendedName>
</protein>
<feature type="region of interest" description="Disordered" evidence="7">
    <location>
        <begin position="91"/>
        <end position="145"/>
    </location>
</feature>
<dbReference type="SUPFAM" id="SSF57850">
    <property type="entry name" value="RING/U-box"/>
    <property type="match status" value="1"/>
</dbReference>
<organism evidence="9 10">
    <name type="scientific">Fusarium sporotrichioides</name>
    <dbReference type="NCBI Taxonomy" id="5514"/>
    <lineage>
        <taxon>Eukaryota</taxon>
        <taxon>Fungi</taxon>
        <taxon>Dikarya</taxon>
        <taxon>Ascomycota</taxon>
        <taxon>Pezizomycotina</taxon>
        <taxon>Sordariomycetes</taxon>
        <taxon>Hypocreomycetidae</taxon>
        <taxon>Hypocreales</taxon>
        <taxon>Nectriaceae</taxon>
        <taxon>Fusarium</taxon>
    </lineage>
</organism>
<feature type="compositionally biased region" description="Basic and acidic residues" evidence="7">
    <location>
        <begin position="98"/>
        <end position="109"/>
    </location>
</feature>
<dbReference type="Pfam" id="PF01323">
    <property type="entry name" value="DSBA"/>
    <property type="match status" value="1"/>
</dbReference>
<evidence type="ECO:0000256" key="7">
    <source>
        <dbReference type="SAM" id="MobiDB-lite"/>
    </source>
</evidence>
<reference evidence="9 10" key="1">
    <citation type="journal article" date="2018" name="PLoS Pathog.">
        <title>Evolution of structural diversity of trichothecenes, a family of toxins produced by plant pathogenic and entomopathogenic fungi.</title>
        <authorList>
            <person name="Proctor R.H."/>
            <person name="McCormick S.P."/>
            <person name="Kim H.S."/>
            <person name="Cardoza R.E."/>
            <person name="Stanley A.M."/>
            <person name="Lindo L."/>
            <person name="Kelly A."/>
            <person name="Brown D.W."/>
            <person name="Lee T."/>
            <person name="Vaughan M.M."/>
            <person name="Alexander N.J."/>
            <person name="Busman M."/>
            <person name="Gutierrez S."/>
        </authorList>
    </citation>
    <scope>NUCLEOTIDE SEQUENCE [LARGE SCALE GENOMIC DNA]</scope>
    <source>
        <strain evidence="9 10">NRRL 3299</strain>
    </source>
</reference>
<evidence type="ECO:0000313" key="10">
    <source>
        <dbReference type="Proteomes" id="UP000266152"/>
    </source>
</evidence>
<dbReference type="EC" id="2.3.2.27" evidence="2"/>
<dbReference type="GO" id="GO:0006513">
    <property type="term" value="P:protein monoubiquitination"/>
    <property type="evidence" value="ECO:0007669"/>
    <property type="project" value="TreeGrafter"/>
</dbReference>
<comment type="catalytic activity">
    <reaction evidence="1">
        <text>S-ubiquitinyl-[E2 ubiquitin-conjugating enzyme]-L-cysteine + [acceptor protein]-L-lysine = [E2 ubiquitin-conjugating enzyme]-L-cysteine + N(6)-ubiquitinyl-[acceptor protein]-L-lysine.</text>
        <dbReference type="EC" id="2.3.2.27"/>
    </reaction>
</comment>
<evidence type="ECO:0000256" key="4">
    <source>
        <dbReference type="ARBA" id="ARBA00023015"/>
    </source>
</evidence>
<dbReference type="GO" id="GO:0008270">
    <property type="term" value="F:zinc ion binding"/>
    <property type="evidence" value="ECO:0007669"/>
    <property type="project" value="UniProtKB-KW"/>
</dbReference>
<dbReference type="Gene3D" id="3.40.30.10">
    <property type="entry name" value="Glutaredoxin"/>
    <property type="match status" value="1"/>
</dbReference>
<evidence type="ECO:0000256" key="6">
    <source>
        <dbReference type="PROSITE-ProRule" id="PRU00175"/>
    </source>
</evidence>
<dbReference type="InterPro" id="IPR001841">
    <property type="entry name" value="Znf_RING"/>
</dbReference>
<evidence type="ECO:0000256" key="1">
    <source>
        <dbReference type="ARBA" id="ARBA00000900"/>
    </source>
</evidence>
<dbReference type="AlphaFoldDB" id="A0A395S341"/>
<dbReference type="PANTHER" id="PTHR46077:SF1">
    <property type="entry name" value="TOP1 BINDING ARGININE_SERINE RICH PROTEIN, E3 UBIQUITIN LIGASE"/>
    <property type="match status" value="1"/>
</dbReference>
<accession>A0A395S341</accession>
<dbReference type="SUPFAM" id="SSF52833">
    <property type="entry name" value="Thioredoxin-like"/>
    <property type="match status" value="1"/>
</dbReference>
<feature type="compositionally biased region" description="Basic residues" evidence="7">
    <location>
        <begin position="119"/>
        <end position="129"/>
    </location>
</feature>
<keyword evidence="6" id="KW-0479">Metal-binding</keyword>
<gene>
    <name evidence="9" type="ORF">FSPOR_6542</name>
</gene>
<dbReference type="InterPro" id="IPR013083">
    <property type="entry name" value="Znf_RING/FYVE/PHD"/>
</dbReference>
<dbReference type="GO" id="GO:0000209">
    <property type="term" value="P:protein polyubiquitination"/>
    <property type="evidence" value="ECO:0007669"/>
    <property type="project" value="TreeGrafter"/>
</dbReference>
<dbReference type="InterPro" id="IPR001853">
    <property type="entry name" value="DSBA-like_thioredoxin_dom"/>
</dbReference>
<feature type="domain" description="RING-type" evidence="8">
    <location>
        <begin position="33"/>
        <end position="73"/>
    </location>
</feature>
<evidence type="ECO:0000256" key="2">
    <source>
        <dbReference type="ARBA" id="ARBA00012483"/>
    </source>
</evidence>
<evidence type="ECO:0000256" key="5">
    <source>
        <dbReference type="ARBA" id="ARBA00023163"/>
    </source>
</evidence>
<dbReference type="PANTHER" id="PTHR46077">
    <property type="entry name" value="E3 UBIQUITIN-PROTEIN LIGASE TOPORS"/>
    <property type="match status" value="1"/>
</dbReference>
<keyword evidence="6" id="KW-0862">Zinc</keyword>
<dbReference type="SMART" id="SM00184">
    <property type="entry name" value="RING"/>
    <property type="match status" value="1"/>
</dbReference>
<keyword evidence="3" id="KW-0808">Transferase</keyword>
<dbReference type="GO" id="GO:0016491">
    <property type="term" value="F:oxidoreductase activity"/>
    <property type="evidence" value="ECO:0007669"/>
    <property type="project" value="InterPro"/>
</dbReference>
<dbReference type="EMBL" id="PXOF01000091">
    <property type="protein sequence ID" value="RGP66667.1"/>
    <property type="molecule type" value="Genomic_DNA"/>
</dbReference>
<proteinExistence type="predicted"/>
<comment type="caution">
    <text evidence="9">The sequence shown here is derived from an EMBL/GenBank/DDBJ whole genome shotgun (WGS) entry which is preliminary data.</text>
</comment>
<dbReference type="CDD" id="cd03024">
    <property type="entry name" value="DsbA_FrnE"/>
    <property type="match status" value="1"/>
</dbReference>
<sequence length="626" mass="70893">MEAAQPTDNLQRQVLQSTLDEIATRQEDVTDCCVICLESITEVCEAIPCHHRNFDYICLLSWLEQSPKCPLCKAVVSQVRHALDEPVAKTYVVPKPAPEPEKQQSDHRPYAPSTLRRQIPQRRRPYARRSRYETPSLSPSDEIARRRDVYRHNRYSKHVGTNRLSRYRELTPAVFCADNELVSRARMWIRRELQVFPFLSPDADETGPRPSPNTPRNAVEQRRANNAEFLLEYIIAVLKSVDIMGSAGQAEEMISDYLGRDNTRLFLHELRAWLRSPYTKLADWDRAVQYETQATQTQVQGKIIRKINPEILTTGTLPEDKAIIIGLEVVRNDREECIGTNHILDGTVETYRAQVFKMSKMLKLEFEAASIAFNTSSHSRLFVLVSFIHRISLQKKSPTLRASNTIMPIISIKVISDPVCPWCFIGALRLSRAITLYLKTVCSSDTIVTKWHAYQLDADTPTQPLVSKIASKWGIDQVPTVKARLNGIAKSEGLEFNFDSTIGNTRDAHRLEKLGRKVGLEMEVAMEIMRMYFLGGGDITSKEDLAGAAERADVDKDEAREWLESDEGGEEVDAEVAEMQRLGIRGVPRYTINDKFTIDGAEDVGDILEKLVMAREEALAQESAGT</sequence>
<dbReference type="PROSITE" id="PS50089">
    <property type="entry name" value="ZF_RING_2"/>
    <property type="match status" value="1"/>
</dbReference>
<dbReference type="Gene3D" id="3.30.40.10">
    <property type="entry name" value="Zinc/RING finger domain, C3HC4 (zinc finger)"/>
    <property type="match status" value="1"/>
</dbReference>
<keyword evidence="6" id="KW-0863">Zinc-finger</keyword>
<name>A0A395S341_FUSSP</name>
<dbReference type="InterPro" id="IPR036249">
    <property type="entry name" value="Thioredoxin-like_sf"/>
</dbReference>
<evidence type="ECO:0000313" key="9">
    <source>
        <dbReference type="EMBL" id="RGP66667.1"/>
    </source>
</evidence>
<keyword evidence="4" id="KW-0805">Transcription regulation</keyword>
<dbReference type="GO" id="GO:0061630">
    <property type="term" value="F:ubiquitin protein ligase activity"/>
    <property type="evidence" value="ECO:0007669"/>
    <property type="project" value="UniProtKB-EC"/>
</dbReference>
<dbReference type="Pfam" id="PF13639">
    <property type="entry name" value="zf-RING_2"/>
    <property type="match status" value="1"/>
</dbReference>
<feature type="region of interest" description="Disordered" evidence="7">
    <location>
        <begin position="200"/>
        <end position="219"/>
    </location>
</feature>
<dbReference type="Proteomes" id="UP000266152">
    <property type="component" value="Unassembled WGS sequence"/>
</dbReference>
<evidence type="ECO:0000256" key="3">
    <source>
        <dbReference type="ARBA" id="ARBA00022679"/>
    </source>
</evidence>
<evidence type="ECO:0000259" key="8">
    <source>
        <dbReference type="PROSITE" id="PS50089"/>
    </source>
</evidence>
<keyword evidence="5" id="KW-0804">Transcription</keyword>
<dbReference type="STRING" id="5514.A0A395S341"/>